<dbReference type="RefSeq" id="XP_005646912.1">
    <property type="nucleotide sequence ID" value="XM_005646855.1"/>
</dbReference>
<accession>I0YVE9</accession>
<dbReference type="SUPFAM" id="SSF53254">
    <property type="entry name" value="Phosphoglycerate mutase-like"/>
    <property type="match status" value="1"/>
</dbReference>
<dbReference type="GO" id="GO:0016791">
    <property type="term" value="F:phosphatase activity"/>
    <property type="evidence" value="ECO:0007669"/>
    <property type="project" value="TreeGrafter"/>
</dbReference>
<dbReference type="OrthoDB" id="496981at2759"/>
<dbReference type="eggNOG" id="KOG4754">
    <property type="taxonomic scope" value="Eukaryota"/>
</dbReference>
<dbReference type="SMART" id="SM00855">
    <property type="entry name" value="PGAM"/>
    <property type="match status" value="1"/>
</dbReference>
<proteinExistence type="inferred from homology"/>
<dbReference type="PANTHER" id="PTHR48100:SF1">
    <property type="entry name" value="HISTIDINE PHOSPHATASE FAMILY PROTEIN-RELATED"/>
    <property type="match status" value="1"/>
</dbReference>
<dbReference type="GO" id="GO:0005737">
    <property type="term" value="C:cytoplasm"/>
    <property type="evidence" value="ECO:0007669"/>
    <property type="project" value="TreeGrafter"/>
</dbReference>
<dbReference type="Pfam" id="PF00300">
    <property type="entry name" value="His_Phos_1"/>
    <property type="match status" value="1"/>
</dbReference>
<comment type="caution">
    <text evidence="2">The sequence shown here is derived from an EMBL/GenBank/DDBJ whole genome shotgun (WGS) entry which is preliminary data.</text>
</comment>
<dbReference type="Gene3D" id="3.40.50.1240">
    <property type="entry name" value="Phosphoglycerate mutase-like"/>
    <property type="match status" value="1"/>
</dbReference>
<dbReference type="Proteomes" id="UP000007264">
    <property type="component" value="Unassembled WGS sequence"/>
</dbReference>
<reference evidence="2 3" key="1">
    <citation type="journal article" date="2012" name="Genome Biol.">
        <title>The genome of the polar eukaryotic microalga coccomyxa subellipsoidea reveals traits of cold adaptation.</title>
        <authorList>
            <person name="Blanc G."/>
            <person name="Agarkova I."/>
            <person name="Grimwood J."/>
            <person name="Kuo A."/>
            <person name="Brueggeman A."/>
            <person name="Dunigan D."/>
            <person name="Gurnon J."/>
            <person name="Ladunga I."/>
            <person name="Lindquist E."/>
            <person name="Lucas S."/>
            <person name="Pangilinan J."/>
            <person name="Proschold T."/>
            <person name="Salamov A."/>
            <person name="Schmutz J."/>
            <person name="Weeks D."/>
            <person name="Yamada T."/>
            <person name="Claverie J.M."/>
            <person name="Grigoriev I."/>
            <person name="Van Etten J."/>
            <person name="Lomsadze A."/>
            <person name="Borodovsky M."/>
        </authorList>
    </citation>
    <scope>NUCLEOTIDE SEQUENCE [LARGE SCALE GENOMIC DNA]</scope>
    <source>
        <strain evidence="2 3">C-169</strain>
    </source>
</reference>
<dbReference type="InterPro" id="IPR050275">
    <property type="entry name" value="PGM_Phosphatase"/>
</dbReference>
<dbReference type="PANTHER" id="PTHR48100">
    <property type="entry name" value="BROAD-SPECIFICITY PHOSPHATASE YOR283W-RELATED"/>
    <property type="match status" value="1"/>
</dbReference>
<dbReference type="InterPro" id="IPR013078">
    <property type="entry name" value="His_Pase_superF_clade-1"/>
</dbReference>
<comment type="similarity">
    <text evidence="1">Belongs to the phosphoglycerate mutase family.</text>
</comment>
<name>I0YVE9_COCSC</name>
<evidence type="ECO:0000256" key="1">
    <source>
        <dbReference type="ARBA" id="ARBA00038362"/>
    </source>
</evidence>
<dbReference type="EMBL" id="AGSI01000010">
    <property type="protein sequence ID" value="EIE22368.1"/>
    <property type="molecule type" value="Genomic_DNA"/>
</dbReference>
<organism evidence="2 3">
    <name type="scientific">Coccomyxa subellipsoidea (strain C-169)</name>
    <name type="common">Green microalga</name>
    <dbReference type="NCBI Taxonomy" id="574566"/>
    <lineage>
        <taxon>Eukaryota</taxon>
        <taxon>Viridiplantae</taxon>
        <taxon>Chlorophyta</taxon>
        <taxon>core chlorophytes</taxon>
        <taxon>Trebouxiophyceae</taxon>
        <taxon>Trebouxiophyceae incertae sedis</taxon>
        <taxon>Coccomyxaceae</taxon>
        <taxon>Coccomyxa</taxon>
        <taxon>Coccomyxa subellipsoidea</taxon>
    </lineage>
</organism>
<sequence length="267" mass="30074">MFPVRHCKVVHFVRHGEGYHNVAGKKDYSQYKRWDLEDAHLTAHGWEQAHALRKHLAQLPEPLNVEAVIMSPLSRALQTAVGAFGGDACQSGDPGKVLMVAQDAVPEKQVQHEAVSSAGCPPFIAWEYCREHLGLHPCDRRGKVSMLQKTYPAVDFSLIETEEDELWKPDSRETHAEIRARGAAFIKWLLARPERRLAVVSHSSFLFYLMQNYGHQISTTVQGELRRWYENCEMRTVIISDGGGDSGGLDPLWFPGGHKLDGYTDKS</sequence>
<gene>
    <name evidence="2" type="ORF">COCSUDRAFT_33487</name>
</gene>
<dbReference type="GeneID" id="17040354"/>
<evidence type="ECO:0000313" key="3">
    <source>
        <dbReference type="Proteomes" id="UP000007264"/>
    </source>
</evidence>
<keyword evidence="3" id="KW-1185">Reference proteome</keyword>
<dbReference type="InterPro" id="IPR029033">
    <property type="entry name" value="His_PPase_superfam"/>
</dbReference>
<evidence type="ECO:0000313" key="2">
    <source>
        <dbReference type="EMBL" id="EIE22368.1"/>
    </source>
</evidence>
<dbReference type="KEGG" id="csl:COCSUDRAFT_33487"/>
<dbReference type="AlphaFoldDB" id="I0YVE9"/>
<protein>
    <submittedName>
        <fullName evidence="2">Phosphoglycerate mutase-like protein</fullName>
    </submittedName>
</protein>
<dbReference type="CDD" id="cd07067">
    <property type="entry name" value="HP_PGM_like"/>
    <property type="match status" value="1"/>
</dbReference>